<gene>
    <name evidence="1" type="ORF">Poly51_17560</name>
</gene>
<protein>
    <recommendedName>
        <fullName evidence="3">Antitoxin SocA-like Panacea domain-containing protein</fullName>
    </recommendedName>
</protein>
<evidence type="ECO:0008006" key="3">
    <source>
        <dbReference type="Google" id="ProtNLM"/>
    </source>
</evidence>
<keyword evidence="2" id="KW-1185">Reference proteome</keyword>
<evidence type="ECO:0000313" key="2">
    <source>
        <dbReference type="Proteomes" id="UP000318288"/>
    </source>
</evidence>
<reference evidence="1 2" key="1">
    <citation type="submission" date="2019-02" db="EMBL/GenBank/DDBJ databases">
        <title>Deep-cultivation of Planctomycetes and their phenomic and genomic characterization uncovers novel biology.</title>
        <authorList>
            <person name="Wiegand S."/>
            <person name="Jogler M."/>
            <person name="Boedeker C."/>
            <person name="Pinto D."/>
            <person name="Vollmers J."/>
            <person name="Rivas-Marin E."/>
            <person name="Kohn T."/>
            <person name="Peeters S.H."/>
            <person name="Heuer A."/>
            <person name="Rast P."/>
            <person name="Oberbeckmann S."/>
            <person name="Bunk B."/>
            <person name="Jeske O."/>
            <person name="Meyerdierks A."/>
            <person name="Storesund J.E."/>
            <person name="Kallscheuer N."/>
            <person name="Luecker S."/>
            <person name="Lage O.M."/>
            <person name="Pohl T."/>
            <person name="Merkel B.J."/>
            <person name="Hornburger P."/>
            <person name="Mueller R.-W."/>
            <person name="Bruemmer F."/>
            <person name="Labrenz M."/>
            <person name="Spormann A.M."/>
            <person name="Op Den Camp H."/>
            <person name="Overmann J."/>
            <person name="Amann R."/>
            <person name="Jetten M.S.M."/>
            <person name="Mascher T."/>
            <person name="Medema M.H."/>
            <person name="Devos D.P."/>
            <person name="Kaster A.-K."/>
            <person name="Ovreas L."/>
            <person name="Rohde M."/>
            <person name="Galperin M.Y."/>
            <person name="Jogler C."/>
        </authorList>
    </citation>
    <scope>NUCLEOTIDE SEQUENCE [LARGE SCALE GENOMIC DNA]</scope>
    <source>
        <strain evidence="1 2">Poly51</strain>
    </source>
</reference>
<evidence type="ECO:0000313" key="1">
    <source>
        <dbReference type="EMBL" id="TWU58975.1"/>
    </source>
</evidence>
<dbReference type="Proteomes" id="UP000318288">
    <property type="component" value="Unassembled WGS sequence"/>
</dbReference>
<dbReference type="EMBL" id="SJPW01000002">
    <property type="protein sequence ID" value="TWU58975.1"/>
    <property type="molecule type" value="Genomic_DNA"/>
</dbReference>
<organism evidence="1 2">
    <name type="scientific">Rubripirellula tenax</name>
    <dbReference type="NCBI Taxonomy" id="2528015"/>
    <lineage>
        <taxon>Bacteria</taxon>
        <taxon>Pseudomonadati</taxon>
        <taxon>Planctomycetota</taxon>
        <taxon>Planctomycetia</taxon>
        <taxon>Pirellulales</taxon>
        <taxon>Pirellulaceae</taxon>
        <taxon>Rubripirellula</taxon>
    </lineage>
</organism>
<dbReference type="AlphaFoldDB" id="A0A5C6FC17"/>
<proteinExistence type="predicted"/>
<comment type="caution">
    <text evidence="1">The sequence shown here is derived from an EMBL/GenBank/DDBJ whole genome shotgun (WGS) entry which is preliminary data.</text>
</comment>
<sequence length="184" mass="20949">MTVLDKDELRMGILATLVKRAPKPPGRTALMKFAYLLQTIRGIPLGYRFRLYNYGPYDEQVLADARSAESNGWLKSELVTYQLGYGYEFEASEDFHGDEISLSDISQDCEEGIDWVIEQFGDESASRLELISTLVFALCDNDRRREKDELIARVHEIKPHFSIEEIDKTAIEISTVLDCVTCGK</sequence>
<accession>A0A5C6FC17</accession>
<name>A0A5C6FC17_9BACT</name>